<dbReference type="EMBL" id="KK198760">
    <property type="protein sequence ID" value="KCW57275.1"/>
    <property type="molecule type" value="Genomic_DNA"/>
</dbReference>
<name>A0A059AV21_EUCGR</name>
<proteinExistence type="predicted"/>
<sequence length="106" mass="12099">MALDSRVPTFLPFCTNVPLALKRPYNEAPLARPCISAILRRRPSFSPPSINPCLPLTNSKATRYFRYGTRSTDSFGRESRTTAHHYSIFHIRCALYFFSRAISKSN</sequence>
<reference evidence="1" key="1">
    <citation type="submission" date="2013-07" db="EMBL/GenBank/DDBJ databases">
        <title>The genome of Eucalyptus grandis.</title>
        <authorList>
            <person name="Schmutz J."/>
            <person name="Hayes R."/>
            <person name="Myburg A."/>
            <person name="Tuskan G."/>
            <person name="Grattapaglia D."/>
            <person name="Rokhsar D.S."/>
        </authorList>
    </citation>
    <scope>NUCLEOTIDE SEQUENCE</scope>
    <source>
        <tissue evidence="1">Leaf extractions</tissue>
    </source>
</reference>
<accession>A0A059AV21</accession>
<dbReference type="Gramene" id="KCW57275">
    <property type="protein sequence ID" value="KCW57275"/>
    <property type="gene ID" value="EUGRSUZ_H00076"/>
</dbReference>
<dbReference type="AlphaFoldDB" id="A0A059AV21"/>
<gene>
    <name evidence="1" type="ORF">EUGRSUZ_H00076</name>
</gene>
<evidence type="ECO:0000313" key="1">
    <source>
        <dbReference type="EMBL" id="KCW57275.1"/>
    </source>
</evidence>
<dbReference type="InParanoid" id="A0A059AV21"/>
<protein>
    <submittedName>
        <fullName evidence="1">Uncharacterized protein</fullName>
    </submittedName>
</protein>
<organism evidence="1">
    <name type="scientific">Eucalyptus grandis</name>
    <name type="common">Flooded gum</name>
    <dbReference type="NCBI Taxonomy" id="71139"/>
    <lineage>
        <taxon>Eukaryota</taxon>
        <taxon>Viridiplantae</taxon>
        <taxon>Streptophyta</taxon>
        <taxon>Embryophyta</taxon>
        <taxon>Tracheophyta</taxon>
        <taxon>Spermatophyta</taxon>
        <taxon>Magnoliopsida</taxon>
        <taxon>eudicotyledons</taxon>
        <taxon>Gunneridae</taxon>
        <taxon>Pentapetalae</taxon>
        <taxon>rosids</taxon>
        <taxon>malvids</taxon>
        <taxon>Myrtales</taxon>
        <taxon>Myrtaceae</taxon>
        <taxon>Myrtoideae</taxon>
        <taxon>Eucalypteae</taxon>
        <taxon>Eucalyptus</taxon>
    </lineage>
</organism>